<proteinExistence type="predicted"/>
<evidence type="ECO:0000313" key="1">
    <source>
        <dbReference type="EMBL" id="KAJ8125318.1"/>
    </source>
</evidence>
<dbReference type="EMBL" id="JAPUUL010002434">
    <property type="protein sequence ID" value="KAJ8125318.1"/>
    <property type="molecule type" value="Genomic_DNA"/>
</dbReference>
<accession>A0ACC2JDM3</accession>
<organism evidence="1 2">
    <name type="scientific">Lasiodiplodia mahajangana</name>
    <dbReference type="NCBI Taxonomy" id="1108764"/>
    <lineage>
        <taxon>Eukaryota</taxon>
        <taxon>Fungi</taxon>
        <taxon>Dikarya</taxon>
        <taxon>Ascomycota</taxon>
        <taxon>Pezizomycotina</taxon>
        <taxon>Dothideomycetes</taxon>
        <taxon>Dothideomycetes incertae sedis</taxon>
        <taxon>Botryosphaeriales</taxon>
        <taxon>Botryosphaeriaceae</taxon>
        <taxon>Lasiodiplodia</taxon>
    </lineage>
</organism>
<dbReference type="Proteomes" id="UP001153332">
    <property type="component" value="Unassembled WGS sequence"/>
</dbReference>
<keyword evidence="2" id="KW-1185">Reference proteome</keyword>
<sequence>MSAPVPANFDAENADNLEDKSSSQLKVASPLPRLLLMESLSLPCSMLGDTNDSIVTAVQHLETYWAILQKVKGSMLRLTKMDNDILEHLKTDFPEFDPAATINEDEMKSKAGKERWRKFMVAYEKKVDDYNFGTMLRTSPNVEYDQDTTIFVPRMQFYAVEIARNRAGLNDWIYEKAQAEKK</sequence>
<gene>
    <name evidence="1" type="ORF">O1611_g8321</name>
</gene>
<reference evidence="1" key="1">
    <citation type="submission" date="2022-12" db="EMBL/GenBank/DDBJ databases">
        <title>Genome Sequence of Lasiodiplodia mahajangana.</title>
        <authorList>
            <person name="Buettner E."/>
        </authorList>
    </citation>
    <scope>NUCLEOTIDE SEQUENCE</scope>
    <source>
        <strain evidence="1">VT137</strain>
    </source>
</reference>
<name>A0ACC2JDM3_9PEZI</name>
<comment type="caution">
    <text evidence="1">The sequence shown here is derived from an EMBL/GenBank/DDBJ whole genome shotgun (WGS) entry which is preliminary data.</text>
</comment>
<evidence type="ECO:0000313" key="2">
    <source>
        <dbReference type="Proteomes" id="UP001153332"/>
    </source>
</evidence>
<protein>
    <submittedName>
        <fullName evidence="1">Uncharacterized protein</fullName>
    </submittedName>
</protein>